<name>A0A832MLN1_UNCEI</name>
<evidence type="ECO:0000256" key="4">
    <source>
        <dbReference type="ARBA" id="ARBA00022519"/>
    </source>
</evidence>
<dbReference type="InterPro" id="IPR007272">
    <property type="entry name" value="Sulf_transp_TsuA/YedE"/>
</dbReference>
<keyword evidence="7 9" id="KW-0472">Membrane</keyword>
<comment type="subcellular location">
    <subcellularLocation>
        <location evidence="1">Cell inner membrane</location>
        <topology evidence="1">Multi-pass membrane protein</topology>
    </subcellularLocation>
</comment>
<dbReference type="PANTHER" id="PTHR30574:SF1">
    <property type="entry name" value="SULPHUR TRANSPORT DOMAIN-CONTAINING PROTEIN"/>
    <property type="match status" value="1"/>
</dbReference>
<organism evidence="10">
    <name type="scientific">Eiseniibacteriota bacterium</name>
    <dbReference type="NCBI Taxonomy" id="2212470"/>
    <lineage>
        <taxon>Bacteria</taxon>
        <taxon>Candidatus Eiseniibacteriota</taxon>
    </lineage>
</organism>
<evidence type="ECO:0000256" key="7">
    <source>
        <dbReference type="ARBA" id="ARBA00023136"/>
    </source>
</evidence>
<evidence type="ECO:0000256" key="2">
    <source>
        <dbReference type="ARBA" id="ARBA00022448"/>
    </source>
</evidence>
<evidence type="ECO:0000256" key="6">
    <source>
        <dbReference type="ARBA" id="ARBA00022989"/>
    </source>
</evidence>
<keyword evidence="2" id="KW-0813">Transport</keyword>
<accession>A0A832MLN1</accession>
<feature type="transmembrane region" description="Helical" evidence="9">
    <location>
        <begin position="31"/>
        <end position="48"/>
    </location>
</feature>
<gene>
    <name evidence="10" type="ORF">ENR23_00890</name>
</gene>
<keyword evidence="6 9" id="KW-1133">Transmembrane helix</keyword>
<dbReference type="Pfam" id="PF04143">
    <property type="entry name" value="Sulf_transp"/>
    <property type="match status" value="1"/>
</dbReference>
<reference evidence="10" key="1">
    <citation type="journal article" date="2020" name="mSystems">
        <title>Genome- and Community-Level Interaction Insights into Carbon Utilization and Element Cycling Functions of Hydrothermarchaeota in Hydrothermal Sediment.</title>
        <authorList>
            <person name="Zhou Z."/>
            <person name="Liu Y."/>
            <person name="Xu W."/>
            <person name="Pan J."/>
            <person name="Luo Z.H."/>
            <person name="Li M."/>
        </authorList>
    </citation>
    <scope>NUCLEOTIDE SEQUENCE [LARGE SCALE GENOMIC DNA]</scope>
    <source>
        <strain evidence="10">SpSt-381</strain>
    </source>
</reference>
<keyword evidence="3" id="KW-1003">Cell membrane</keyword>
<evidence type="ECO:0000313" key="10">
    <source>
        <dbReference type="EMBL" id="HGZ41978.1"/>
    </source>
</evidence>
<evidence type="ECO:0000256" key="1">
    <source>
        <dbReference type="ARBA" id="ARBA00004429"/>
    </source>
</evidence>
<evidence type="ECO:0008006" key="11">
    <source>
        <dbReference type="Google" id="ProtNLM"/>
    </source>
</evidence>
<sequence length="192" mass="19234">MTTVPAVAAPDSPAVPARAAAREPAAYADPYVAGVGLGLVLLAAYVLMGRGLGASGAVSSVVSWAVGLAAPAHAQANGFFAEYLAGGVGHPLKAWLVFEVVGVMAGGFLSGALAGRLARSVERGPRMSVRGRLAFAFAGGALMGFGAKLARGCTSGQALSGGATLNAGSWVFMLMVFAGAYALAGPLRRQWR</sequence>
<dbReference type="PANTHER" id="PTHR30574">
    <property type="entry name" value="INNER MEMBRANE PROTEIN YEDE"/>
    <property type="match status" value="1"/>
</dbReference>
<proteinExistence type="inferred from homology"/>
<feature type="transmembrane region" description="Helical" evidence="9">
    <location>
        <begin position="167"/>
        <end position="187"/>
    </location>
</feature>
<comment type="similarity">
    <text evidence="8">Belongs to the TsuA/YedE (TC 9.B.102) family.</text>
</comment>
<dbReference type="EMBL" id="DSQF01000002">
    <property type="protein sequence ID" value="HGZ41978.1"/>
    <property type="molecule type" value="Genomic_DNA"/>
</dbReference>
<evidence type="ECO:0000256" key="8">
    <source>
        <dbReference type="ARBA" id="ARBA00035655"/>
    </source>
</evidence>
<evidence type="ECO:0000256" key="5">
    <source>
        <dbReference type="ARBA" id="ARBA00022692"/>
    </source>
</evidence>
<keyword evidence="5 9" id="KW-0812">Transmembrane</keyword>
<evidence type="ECO:0000256" key="9">
    <source>
        <dbReference type="SAM" id="Phobius"/>
    </source>
</evidence>
<feature type="transmembrane region" description="Helical" evidence="9">
    <location>
        <begin position="129"/>
        <end position="147"/>
    </location>
</feature>
<protein>
    <recommendedName>
        <fullName evidence="11">Sulphur transport domain-containing protein</fullName>
    </recommendedName>
</protein>
<evidence type="ECO:0000256" key="3">
    <source>
        <dbReference type="ARBA" id="ARBA00022475"/>
    </source>
</evidence>
<comment type="caution">
    <text evidence="10">The sequence shown here is derived from an EMBL/GenBank/DDBJ whole genome shotgun (WGS) entry which is preliminary data.</text>
</comment>
<feature type="transmembrane region" description="Helical" evidence="9">
    <location>
        <begin position="94"/>
        <end position="117"/>
    </location>
</feature>
<feature type="transmembrane region" description="Helical" evidence="9">
    <location>
        <begin position="55"/>
        <end position="74"/>
    </location>
</feature>
<keyword evidence="4" id="KW-0997">Cell inner membrane</keyword>
<dbReference type="AlphaFoldDB" id="A0A832MLN1"/>
<dbReference type="GO" id="GO:0005886">
    <property type="term" value="C:plasma membrane"/>
    <property type="evidence" value="ECO:0007669"/>
    <property type="project" value="UniProtKB-SubCell"/>
</dbReference>